<organism evidence="2 3">
    <name type="scientific">Streptomyces phyllanthi</name>
    <dbReference type="NCBI Taxonomy" id="1803180"/>
    <lineage>
        <taxon>Bacteria</taxon>
        <taxon>Bacillati</taxon>
        <taxon>Actinomycetota</taxon>
        <taxon>Actinomycetes</taxon>
        <taxon>Kitasatosporales</taxon>
        <taxon>Streptomycetaceae</taxon>
        <taxon>Streptomyces</taxon>
    </lineage>
</organism>
<accession>A0A5N8W3G3</accession>
<proteinExistence type="predicted"/>
<evidence type="ECO:0000256" key="1">
    <source>
        <dbReference type="SAM" id="MobiDB-lite"/>
    </source>
</evidence>
<reference evidence="2 3" key="1">
    <citation type="submission" date="2019-07" db="EMBL/GenBank/DDBJ databases">
        <title>New species of Amycolatopsis and Streptomyces.</title>
        <authorList>
            <person name="Duangmal K."/>
            <person name="Teo W.F.A."/>
            <person name="Lipun K."/>
        </authorList>
    </citation>
    <scope>NUCLEOTIDE SEQUENCE [LARGE SCALE GENOMIC DNA]</scope>
    <source>
        <strain evidence="2 3">TISTR 2346</strain>
    </source>
</reference>
<dbReference type="OrthoDB" id="4564933at2"/>
<keyword evidence="3" id="KW-1185">Reference proteome</keyword>
<sequence>MATVDPRGIAGNHSGKEAAAPAGPVEVRFLRPGDVEALLTLEQAKWDGDQAAGRAELAARIEAYPRLSIGAFEVASGAALASLFMKPITAEQLRSAAAWADCARVETPVPAATGSLFGISLSSVDADAVTAVFEFFWPYALKHGWRDIYLGSPMPGLRAWKRAHPDTPVDVYMRERRHGLPRDPQLRYYHNKGFKDIVCCKPEYFPHAASLDHGSILRGHIPLSAAAPLWRLVPLSWLKQMRRLLFRLV</sequence>
<comment type="caution">
    <text evidence="2">The sequence shown here is derived from an EMBL/GenBank/DDBJ whole genome shotgun (WGS) entry which is preliminary data.</text>
</comment>
<dbReference type="Proteomes" id="UP000326979">
    <property type="component" value="Unassembled WGS sequence"/>
</dbReference>
<dbReference type="RefSeq" id="WP_152786004.1">
    <property type="nucleotide sequence ID" value="NZ_BAABEQ010000118.1"/>
</dbReference>
<dbReference type="EMBL" id="VJZE01000128">
    <property type="protein sequence ID" value="MPY42031.1"/>
    <property type="molecule type" value="Genomic_DNA"/>
</dbReference>
<evidence type="ECO:0000313" key="3">
    <source>
        <dbReference type="Proteomes" id="UP000326979"/>
    </source>
</evidence>
<dbReference type="Gene3D" id="3.40.630.30">
    <property type="match status" value="1"/>
</dbReference>
<dbReference type="AlphaFoldDB" id="A0A5N8W3G3"/>
<protein>
    <recommendedName>
        <fullName evidence="4">GNAT family N-acetyltransferase</fullName>
    </recommendedName>
</protein>
<evidence type="ECO:0000313" key="2">
    <source>
        <dbReference type="EMBL" id="MPY42031.1"/>
    </source>
</evidence>
<name>A0A5N8W3G3_9ACTN</name>
<evidence type="ECO:0008006" key="4">
    <source>
        <dbReference type="Google" id="ProtNLM"/>
    </source>
</evidence>
<gene>
    <name evidence="2" type="ORF">FNH04_19630</name>
</gene>
<feature type="region of interest" description="Disordered" evidence="1">
    <location>
        <begin position="1"/>
        <end position="20"/>
    </location>
</feature>